<dbReference type="InterPro" id="IPR004963">
    <property type="entry name" value="PAE/NOTUM"/>
</dbReference>
<gene>
    <name evidence="2" type="ORF">TrVE_jg10197</name>
</gene>
<organism evidence="2 3">
    <name type="scientific">Triparma verrucosa</name>
    <dbReference type="NCBI Taxonomy" id="1606542"/>
    <lineage>
        <taxon>Eukaryota</taxon>
        <taxon>Sar</taxon>
        <taxon>Stramenopiles</taxon>
        <taxon>Ochrophyta</taxon>
        <taxon>Bolidophyceae</taxon>
        <taxon>Parmales</taxon>
        <taxon>Triparmaceae</taxon>
        <taxon>Triparma</taxon>
    </lineage>
</organism>
<keyword evidence="1" id="KW-0732">Signal</keyword>
<dbReference type="Pfam" id="PF03283">
    <property type="entry name" value="PAE"/>
    <property type="match status" value="1"/>
</dbReference>
<name>A0A9W7EPK2_9STRA</name>
<dbReference type="PANTHER" id="PTHR21562:SF122">
    <property type="entry name" value="PALMITOLEOYL-PROTEIN CARBOXYLESTERASE NOTUM"/>
    <property type="match status" value="1"/>
</dbReference>
<dbReference type="EMBL" id="BRXX01000043">
    <property type="protein sequence ID" value="GMH84943.1"/>
    <property type="molecule type" value="Genomic_DNA"/>
</dbReference>
<proteinExistence type="predicted"/>
<protein>
    <recommendedName>
        <fullName evidence="4">Pectin acetylesterase</fullName>
    </recommendedName>
</protein>
<sequence length="410" mass="44796">MTFFLTAYLLAALLPHAAKAKSHAPTGDLVLLDEYKTATCLDGSPGAYYIAESTSGSSNWVISLEGGGECVDLDSCSDRANTKYGSSNSYASTLQLEHTIQSTAATANPGFYDWNMVYVKYCSGDLHMGQQDPAKDESTVGGGMYFSGHNILAATIDSLTKNYNLTDSHSSTILWSGESAGGMGCFNSLDFVYDTFESALVVGVPVGGFYFSNEWVYGGTDENPAIDYIPWAFKDLKDYLNLWEAYIPSRCAVARPDAPHECLIAEGLYDSLAAPVFVVEAQTDEVVMPLHDGLPSVWAEAPYPCYNEVETCPQEILDYMLLWQRNMTSFLSPLVSNDVPKKGNLLDGLFNPACLIHTSFSNTQPLIDSMHYAEAAAKWLENPGDAKDKHLHFDECEGDTVMCNPTCETK</sequence>
<dbReference type="AlphaFoldDB" id="A0A9W7EPK2"/>
<reference evidence="3" key="1">
    <citation type="journal article" date="2023" name="Commun. Biol.">
        <title>Genome analysis of Parmales, the sister group of diatoms, reveals the evolutionary specialization of diatoms from phago-mixotrophs to photoautotrophs.</title>
        <authorList>
            <person name="Ban H."/>
            <person name="Sato S."/>
            <person name="Yoshikawa S."/>
            <person name="Yamada K."/>
            <person name="Nakamura Y."/>
            <person name="Ichinomiya M."/>
            <person name="Sato N."/>
            <person name="Blanc-Mathieu R."/>
            <person name="Endo H."/>
            <person name="Kuwata A."/>
            <person name="Ogata H."/>
        </authorList>
    </citation>
    <scope>NUCLEOTIDE SEQUENCE [LARGE SCALE GENOMIC DNA]</scope>
    <source>
        <strain evidence="3">NIES 3699</strain>
    </source>
</reference>
<dbReference type="PANTHER" id="PTHR21562">
    <property type="entry name" value="NOTUM-RELATED"/>
    <property type="match status" value="1"/>
</dbReference>
<dbReference type="GO" id="GO:0016787">
    <property type="term" value="F:hydrolase activity"/>
    <property type="evidence" value="ECO:0007669"/>
    <property type="project" value="InterPro"/>
</dbReference>
<evidence type="ECO:0008006" key="4">
    <source>
        <dbReference type="Google" id="ProtNLM"/>
    </source>
</evidence>
<keyword evidence="3" id="KW-1185">Reference proteome</keyword>
<evidence type="ECO:0000313" key="2">
    <source>
        <dbReference type="EMBL" id="GMH84943.1"/>
    </source>
</evidence>
<comment type="caution">
    <text evidence="2">The sequence shown here is derived from an EMBL/GenBank/DDBJ whole genome shotgun (WGS) entry which is preliminary data.</text>
</comment>
<feature type="signal peptide" evidence="1">
    <location>
        <begin position="1"/>
        <end position="20"/>
    </location>
</feature>
<evidence type="ECO:0000256" key="1">
    <source>
        <dbReference type="SAM" id="SignalP"/>
    </source>
</evidence>
<feature type="chain" id="PRO_5040911004" description="Pectin acetylesterase" evidence="1">
    <location>
        <begin position="21"/>
        <end position="410"/>
    </location>
</feature>
<accession>A0A9W7EPK2</accession>
<evidence type="ECO:0000313" key="3">
    <source>
        <dbReference type="Proteomes" id="UP001165160"/>
    </source>
</evidence>
<dbReference type="Proteomes" id="UP001165160">
    <property type="component" value="Unassembled WGS sequence"/>
</dbReference>